<dbReference type="GO" id="GO:0004654">
    <property type="term" value="F:polyribonucleotide nucleotidyltransferase activity"/>
    <property type="evidence" value="ECO:0007669"/>
    <property type="project" value="UniProtKB-EC"/>
</dbReference>
<dbReference type="GO" id="GO:0000175">
    <property type="term" value="F:3'-5'-RNA exonuclease activity"/>
    <property type="evidence" value="ECO:0007669"/>
    <property type="project" value="TreeGrafter"/>
</dbReference>
<keyword evidence="5" id="KW-0548">Nucleotidyltransferase</keyword>
<feature type="region of interest" description="Disordered" evidence="9">
    <location>
        <begin position="690"/>
        <end position="723"/>
    </location>
</feature>
<dbReference type="Pfam" id="PF03726">
    <property type="entry name" value="PNPase"/>
    <property type="match status" value="1"/>
</dbReference>
<dbReference type="CDD" id="cd11364">
    <property type="entry name" value="RNase_PH_PNPase_2"/>
    <property type="match status" value="1"/>
</dbReference>
<evidence type="ECO:0000256" key="4">
    <source>
        <dbReference type="ARBA" id="ARBA00022679"/>
    </source>
</evidence>
<evidence type="ECO:0000256" key="1">
    <source>
        <dbReference type="ARBA" id="ARBA00007404"/>
    </source>
</evidence>
<dbReference type="InterPro" id="IPR015848">
    <property type="entry name" value="PNPase_PH_RNA-bd_bac/org-type"/>
</dbReference>
<dbReference type="CDD" id="cd02393">
    <property type="entry name" value="KH-I_PNPase"/>
    <property type="match status" value="1"/>
</dbReference>
<dbReference type="GO" id="GO:0005829">
    <property type="term" value="C:cytosol"/>
    <property type="evidence" value="ECO:0007669"/>
    <property type="project" value="TreeGrafter"/>
</dbReference>
<dbReference type="InterPro" id="IPR015847">
    <property type="entry name" value="ExoRNase_PH_dom2"/>
</dbReference>
<evidence type="ECO:0000256" key="6">
    <source>
        <dbReference type="ARBA" id="ARBA00022723"/>
    </source>
</evidence>
<dbReference type="InterPro" id="IPR012162">
    <property type="entry name" value="PNPase"/>
</dbReference>
<dbReference type="InterPro" id="IPR027408">
    <property type="entry name" value="PNPase/RNase_PH_dom_sf"/>
</dbReference>
<dbReference type="FunFam" id="3.30.230.70:FF:000001">
    <property type="entry name" value="Polyribonucleotide nucleotidyltransferase"/>
    <property type="match status" value="1"/>
</dbReference>
<keyword evidence="7" id="KW-0460">Magnesium</keyword>
<keyword evidence="6" id="KW-0479">Metal-binding</keyword>
<dbReference type="Gene3D" id="2.40.50.140">
    <property type="entry name" value="Nucleic acid-binding proteins"/>
    <property type="match status" value="1"/>
</dbReference>
<dbReference type="GO" id="GO:0003723">
    <property type="term" value="F:RNA binding"/>
    <property type="evidence" value="ECO:0007669"/>
    <property type="project" value="UniProtKB-KW"/>
</dbReference>
<organism evidence="11">
    <name type="scientific">marine metagenome</name>
    <dbReference type="NCBI Taxonomy" id="408172"/>
    <lineage>
        <taxon>unclassified sequences</taxon>
        <taxon>metagenomes</taxon>
        <taxon>ecological metagenomes</taxon>
    </lineage>
</organism>
<dbReference type="InterPro" id="IPR012340">
    <property type="entry name" value="NA-bd_OB-fold"/>
</dbReference>
<keyword evidence="4" id="KW-0808">Transferase</keyword>
<feature type="domain" description="S1 motif" evidence="10">
    <location>
        <begin position="617"/>
        <end position="685"/>
    </location>
</feature>
<dbReference type="HAMAP" id="MF_01595">
    <property type="entry name" value="PNPase"/>
    <property type="match status" value="1"/>
</dbReference>
<evidence type="ECO:0000256" key="2">
    <source>
        <dbReference type="ARBA" id="ARBA00012416"/>
    </source>
</evidence>
<dbReference type="PROSITE" id="PS50126">
    <property type="entry name" value="S1"/>
    <property type="match status" value="1"/>
</dbReference>
<dbReference type="PROSITE" id="PS01121">
    <property type="entry name" value="CASPASE_HIS"/>
    <property type="match status" value="1"/>
</dbReference>
<dbReference type="GO" id="GO:0006402">
    <property type="term" value="P:mRNA catabolic process"/>
    <property type="evidence" value="ECO:0007669"/>
    <property type="project" value="InterPro"/>
</dbReference>
<dbReference type="SUPFAM" id="SSF54211">
    <property type="entry name" value="Ribosomal protein S5 domain 2-like"/>
    <property type="match status" value="2"/>
</dbReference>
<reference evidence="11" key="1">
    <citation type="submission" date="2018-05" db="EMBL/GenBank/DDBJ databases">
        <authorList>
            <person name="Lanie J.A."/>
            <person name="Ng W.-L."/>
            <person name="Kazmierczak K.M."/>
            <person name="Andrzejewski T.M."/>
            <person name="Davidsen T.M."/>
            <person name="Wayne K.J."/>
            <person name="Tettelin H."/>
            <person name="Glass J.I."/>
            <person name="Rusch D."/>
            <person name="Podicherti R."/>
            <person name="Tsui H.-C.T."/>
            <person name="Winkler M.E."/>
        </authorList>
    </citation>
    <scope>NUCLEOTIDE SEQUENCE</scope>
</reference>
<dbReference type="EC" id="2.7.7.8" evidence="2"/>
<evidence type="ECO:0000259" key="10">
    <source>
        <dbReference type="PROSITE" id="PS50126"/>
    </source>
</evidence>
<dbReference type="Pfam" id="PF01138">
    <property type="entry name" value="RNase_PH"/>
    <property type="match status" value="2"/>
</dbReference>
<dbReference type="PANTHER" id="PTHR11252">
    <property type="entry name" value="POLYRIBONUCLEOTIDE NUCLEOTIDYLTRANSFERASE"/>
    <property type="match status" value="1"/>
</dbReference>
<feature type="compositionally biased region" description="Basic and acidic residues" evidence="9">
    <location>
        <begin position="690"/>
        <end position="704"/>
    </location>
</feature>
<dbReference type="InterPro" id="IPR016129">
    <property type="entry name" value="Caspase_his_AS"/>
</dbReference>
<proteinExistence type="inferred from homology"/>
<dbReference type="InterPro" id="IPR004087">
    <property type="entry name" value="KH_dom"/>
</dbReference>
<keyword evidence="3" id="KW-0963">Cytoplasm</keyword>
<evidence type="ECO:0000256" key="8">
    <source>
        <dbReference type="ARBA" id="ARBA00022884"/>
    </source>
</evidence>
<dbReference type="InterPro" id="IPR003029">
    <property type="entry name" value="S1_domain"/>
</dbReference>
<dbReference type="PANTHER" id="PTHR11252:SF0">
    <property type="entry name" value="POLYRIBONUCLEOTIDE NUCLEOTIDYLTRANSFERASE 1, MITOCHONDRIAL"/>
    <property type="match status" value="1"/>
</dbReference>
<dbReference type="SUPFAM" id="SSF55666">
    <property type="entry name" value="Ribonuclease PH domain 2-like"/>
    <property type="match status" value="2"/>
</dbReference>
<dbReference type="GO" id="GO:0046872">
    <property type="term" value="F:metal ion binding"/>
    <property type="evidence" value="ECO:0007669"/>
    <property type="project" value="UniProtKB-KW"/>
</dbReference>
<dbReference type="InterPro" id="IPR001247">
    <property type="entry name" value="ExoRNase_PH_dom1"/>
</dbReference>
<dbReference type="InterPro" id="IPR036345">
    <property type="entry name" value="ExoRNase_PH_dom2_sf"/>
</dbReference>
<dbReference type="SMART" id="SM00322">
    <property type="entry name" value="KH"/>
    <property type="match status" value="1"/>
</dbReference>
<name>A0A381RWY5_9ZZZZ</name>
<dbReference type="CDD" id="cd11363">
    <property type="entry name" value="RNase_PH_PNPase_1"/>
    <property type="match status" value="1"/>
</dbReference>
<dbReference type="Pfam" id="PF03725">
    <property type="entry name" value="RNase_PH_C"/>
    <property type="match status" value="1"/>
</dbReference>
<evidence type="ECO:0000256" key="3">
    <source>
        <dbReference type="ARBA" id="ARBA00022490"/>
    </source>
</evidence>
<dbReference type="CDD" id="cd04472">
    <property type="entry name" value="S1_PNPase"/>
    <property type="match status" value="1"/>
</dbReference>
<evidence type="ECO:0000256" key="5">
    <source>
        <dbReference type="ARBA" id="ARBA00022695"/>
    </source>
</evidence>
<sequence>MKKQEMKLNESTLSIETGHVARQSSGSVIVTHGETSVLVAVNASKQMREDIDWFPLQVEYRERHYAGGKIPGGFFKREARPSEHEILTSRLTDRPIRPLFPKSFKCETQVIITVLSSDGENMADTLAGVGASAALMISDIPFKGPIATVRVGRIDGEFVINPTRSQMEDSDMAIIVSGNEQTIVMVEGEAKLITEEEFIDAMKFAHGPIKDLIAMQNKLIGELDIVKRDVPEEETDEALAKAVSELVTGKIDAAIKTGDKADRENQISALKEEAQEAFVESHPESEKLVSGYVNDQLKTAFREQILEDAVRSDGRKTTDIRQITIETGILARTHGSALFTRGETQAIVVLTMGTPRDEQIIDSMDLDTKKKFFLHYNFPPYCVGETGRIGFTSRREIGHGNLAERAIKEILPEYEDFPYTVRIVSEITESNGSSSMASVCGGSLALMNAGAPTKGHVAGIAMGLIKDGDRYAILSDILGAEDHLGDMDFKVAGTRDGISAIQLDLKIEGISFELMEEALAQAKAGRNHILDHMYEAVPEPMEMSKYAPKVLSLQINPEKIGGLIGPGGKTIKKIIADTECDVNVDDDGVVTVASLDLKRCEEAIEIVRAITLEPEVGMEFDGSITRLMSFGAFVEFAPGREGLIHISEMEWHRVDKVEDVVKPGDSVRVKLIKVDDQGRLDFSRKALLEKPEGYVERPPRENNRNQRGHGNRHGGGRRPFKRR</sequence>
<dbReference type="Pfam" id="PF00575">
    <property type="entry name" value="S1"/>
    <property type="match status" value="1"/>
</dbReference>
<dbReference type="InterPro" id="IPR020568">
    <property type="entry name" value="Ribosomal_Su5_D2-typ_SF"/>
</dbReference>
<dbReference type="NCBIfam" id="NF008805">
    <property type="entry name" value="PRK11824.1"/>
    <property type="match status" value="1"/>
</dbReference>
<dbReference type="Gene3D" id="3.30.1370.10">
    <property type="entry name" value="K Homology domain, type 1"/>
    <property type="match status" value="1"/>
</dbReference>
<dbReference type="SUPFAM" id="SSF50249">
    <property type="entry name" value="Nucleic acid-binding proteins"/>
    <property type="match status" value="1"/>
</dbReference>
<dbReference type="EMBL" id="UINC01002339">
    <property type="protein sequence ID" value="SUZ95609.1"/>
    <property type="molecule type" value="Genomic_DNA"/>
</dbReference>
<dbReference type="AlphaFoldDB" id="A0A381RWY5"/>
<dbReference type="GO" id="GO:0006396">
    <property type="term" value="P:RNA processing"/>
    <property type="evidence" value="ECO:0007669"/>
    <property type="project" value="InterPro"/>
</dbReference>
<evidence type="ECO:0000256" key="9">
    <source>
        <dbReference type="SAM" id="MobiDB-lite"/>
    </source>
</evidence>
<dbReference type="Gene3D" id="3.30.230.70">
    <property type="entry name" value="GHMP Kinase, N-terminal domain"/>
    <property type="match status" value="2"/>
</dbReference>
<feature type="compositionally biased region" description="Basic residues" evidence="9">
    <location>
        <begin position="706"/>
        <end position="723"/>
    </location>
</feature>
<dbReference type="PIRSF" id="PIRSF005499">
    <property type="entry name" value="PNPase"/>
    <property type="match status" value="1"/>
</dbReference>
<evidence type="ECO:0000313" key="11">
    <source>
        <dbReference type="EMBL" id="SUZ95609.1"/>
    </source>
</evidence>
<dbReference type="NCBIfam" id="TIGR03591">
    <property type="entry name" value="polynuc_phos"/>
    <property type="match status" value="1"/>
</dbReference>
<dbReference type="FunFam" id="3.30.1370.10:FF:000001">
    <property type="entry name" value="Polyribonucleotide nucleotidyltransferase"/>
    <property type="match status" value="1"/>
</dbReference>
<dbReference type="InterPro" id="IPR036612">
    <property type="entry name" value="KH_dom_type_1_sf"/>
</dbReference>
<protein>
    <recommendedName>
        <fullName evidence="2">polyribonucleotide nucleotidyltransferase</fullName>
        <ecNumber evidence="2">2.7.7.8</ecNumber>
    </recommendedName>
</protein>
<dbReference type="FunFam" id="3.30.230.70:FF:000002">
    <property type="entry name" value="Polyribonucleotide nucleotidyltransferase"/>
    <property type="match status" value="1"/>
</dbReference>
<dbReference type="InterPro" id="IPR004088">
    <property type="entry name" value="KH_dom_type_1"/>
</dbReference>
<dbReference type="PROSITE" id="PS50084">
    <property type="entry name" value="KH_TYPE_1"/>
    <property type="match status" value="1"/>
</dbReference>
<dbReference type="Pfam" id="PF00013">
    <property type="entry name" value="KH_1"/>
    <property type="match status" value="1"/>
</dbReference>
<keyword evidence="8" id="KW-0694">RNA-binding</keyword>
<dbReference type="SUPFAM" id="SSF54791">
    <property type="entry name" value="Eukaryotic type KH-domain (KH-domain type I)"/>
    <property type="match status" value="1"/>
</dbReference>
<accession>A0A381RWY5</accession>
<evidence type="ECO:0000256" key="7">
    <source>
        <dbReference type="ARBA" id="ARBA00022842"/>
    </source>
</evidence>
<gene>
    <name evidence="11" type="ORF">METZ01_LOCUS48463</name>
</gene>
<comment type="similarity">
    <text evidence="1">Belongs to the polyribonucleotide nucleotidyltransferase family.</text>
</comment>
<dbReference type="SMART" id="SM00316">
    <property type="entry name" value="S1"/>
    <property type="match status" value="1"/>
</dbReference>